<organism evidence="2 3">
    <name type="scientific">Deinobacterium chartae</name>
    <dbReference type="NCBI Taxonomy" id="521158"/>
    <lineage>
        <taxon>Bacteria</taxon>
        <taxon>Thermotogati</taxon>
        <taxon>Deinococcota</taxon>
        <taxon>Deinococci</taxon>
        <taxon>Deinococcales</taxon>
        <taxon>Deinococcaceae</taxon>
        <taxon>Deinobacterium</taxon>
    </lineage>
</organism>
<evidence type="ECO:0000259" key="1">
    <source>
        <dbReference type="Pfam" id="PF10026"/>
    </source>
</evidence>
<name>A0A841I2R9_9DEIO</name>
<accession>A0A841I2R9</accession>
<dbReference type="AlphaFoldDB" id="A0A841I2R9"/>
<dbReference type="Proteomes" id="UP000569951">
    <property type="component" value="Unassembled WGS sequence"/>
</dbReference>
<gene>
    <name evidence="2" type="ORF">HNR42_001640</name>
</gene>
<dbReference type="Pfam" id="PF10026">
    <property type="entry name" value="DUF2268"/>
    <property type="match status" value="1"/>
</dbReference>
<sequence>MRLAVFDTLSLLRSLVEPQHRPSQLFERAQPLLYGEGGLLESLRGAMQGKDAHGYAPMAAVRRGGYDAMAAQQMWGLFNPSRPRELALEALDALERAGTLHWARAVLEDALSALPGRMPDLTLYLLPGDPMNRNLMLGNLGLSAFGQPGALVVTVWPSAENLERLEGALVAELARAAFVARRPFEAGTLAEYLSLEGRVLRFARDRVGEERAGPWVSEERAARWNDELRRIARVAGYPGYAQVVTNVFGAQVGGPGRVGAQPKPDFEELEYTREVLAGALCERSPGRIGAYLWGDEAAREAGQPTVGLSPLAGLAAALEQEVAHGEERWSCAYLPRSRAVS</sequence>
<feature type="domain" description="DUF2268" evidence="1">
    <location>
        <begin position="118"/>
        <end position="230"/>
    </location>
</feature>
<proteinExistence type="predicted"/>
<protein>
    <submittedName>
        <fullName evidence="2">Uncharacterized protein YjaZ</fullName>
    </submittedName>
</protein>
<dbReference type="EMBL" id="JACHHG010000005">
    <property type="protein sequence ID" value="MBB6098215.1"/>
    <property type="molecule type" value="Genomic_DNA"/>
</dbReference>
<comment type="caution">
    <text evidence="2">The sequence shown here is derived from an EMBL/GenBank/DDBJ whole genome shotgun (WGS) entry which is preliminary data.</text>
</comment>
<dbReference type="InterPro" id="IPR018728">
    <property type="entry name" value="DUF2268"/>
</dbReference>
<evidence type="ECO:0000313" key="3">
    <source>
        <dbReference type="Proteomes" id="UP000569951"/>
    </source>
</evidence>
<dbReference type="RefSeq" id="WP_183986414.1">
    <property type="nucleotide sequence ID" value="NZ_JACHHG010000005.1"/>
</dbReference>
<reference evidence="2 3" key="1">
    <citation type="submission" date="2020-08" db="EMBL/GenBank/DDBJ databases">
        <title>Genomic Encyclopedia of Type Strains, Phase IV (KMG-IV): sequencing the most valuable type-strain genomes for metagenomic binning, comparative biology and taxonomic classification.</title>
        <authorList>
            <person name="Goeker M."/>
        </authorList>
    </citation>
    <scope>NUCLEOTIDE SEQUENCE [LARGE SCALE GENOMIC DNA]</scope>
    <source>
        <strain evidence="2 3">DSM 21458</strain>
    </source>
</reference>
<evidence type="ECO:0000313" key="2">
    <source>
        <dbReference type="EMBL" id="MBB6098215.1"/>
    </source>
</evidence>
<keyword evidence="3" id="KW-1185">Reference proteome</keyword>